<feature type="domain" description="DUF2148" evidence="1">
    <location>
        <begin position="111"/>
        <end position="176"/>
    </location>
</feature>
<sequence length="177" mass="18802">MINEKDIRDETLLDIAKKMMTAARTAPKGKGVDTLEIAAITGSEITKMSDYLNKMVSEGRAPDFFARDAGNILQSPVVVLIGTKIQPLGVAPCGYCGFSNCAEKAGSPDTPCVFNVTDLGIAIGAAVSIAADNRVDNRVMYTIGVAAKEMGMFDADVKIIYGIPVSATSKSPFFDRK</sequence>
<dbReference type="AlphaFoldDB" id="A0AAJ1IKU1"/>
<dbReference type="InterPro" id="IPR019224">
    <property type="entry name" value="DUF2148"/>
</dbReference>
<reference evidence="2 3" key="1">
    <citation type="submission" date="2022-12" db="EMBL/GenBank/DDBJ databases">
        <title>Metagenome assembled genome from gulf of manar.</title>
        <authorList>
            <person name="Kohli P."/>
            <person name="Pk S."/>
            <person name="Venkata Ramana C."/>
            <person name="Sasikala C."/>
        </authorList>
    </citation>
    <scope>NUCLEOTIDE SEQUENCE [LARGE SCALE GENOMIC DNA]</scope>
    <source>
        <strain evidence="2">JB008</strain>
    </source>
</reference>
<comment type="caution">
    <text evidence="2">The sequence shown here is derived from an EMBL/GenBank/DDBJ whole genome shotgun (WGS) entry which is preliminary data.</text>
</comment>
<dbReference type="PANTHER" id="PTHR40101:SF1">
    <property type="entry name" value="4FE-4S DOMAIN-CONTAINING PROTEIN"/>
    <property type="match status" value="1"/>
</dbReference>
<evidence type="ECO:0000259" key="1">
    <source>
        <dbReference type="Pfam" id="PF09918"/>
    </source>
</evidence>
<dbReference type="EMBL" id="JAQQAL010000035">
    <property type="protein sequence ID" value="MDC7227856.1"/>
    <property type="molecule type" value="Genomic_DNA"/>
</dbReference>
<protein>
    <submittedName>
        <fullName evidence="2">DUF2148 domain-containing protein</fullName>
    </submittedName>
</protein>
<evidence type="ECO:0000313" key="2">
    <source>
        <dbReference type="EMBL" id="MDC7227856.1"/>
    </source>
</evidence>
<accession>A0AAJ1IKU1</accession>
<dbReference type="Proteomes" id="UP001221217">
    <property type="component" value="Unassembled WGS sequence"/>
</dbReference>
<dbReference type="PANTHER" id="PTHR40101">
    <property type="entry name" value="CONSERVED PROTEIN"/>
    <property type="match status" value="1"/>
</dbReference>
<name>A0AAJ1IKU1_9SPIO</name>
<dbReference type="Pfam" id="PF09918">
    <property type="entry name" value="DUF2148"/>
    <property type="match status" value="1"/>
</dbReference>
<proteinExistence type="predicted"/>
<organism evidence="2 3">
    <name type="scientific">Candidatus Thalassospirochaeta sargassi</name>
    <dbReference type="NCBI Taxonomy" id="3119039"/>
    <lineage>
        <taxon>Bacteria</taxon>
        <taxon>Pseudomonadati</taxon>
        <taxon>Spirochaetota</taxon>
        <taxon>Spirochaetia</taxon>
        <taxon>Spirochaetales</taxon>
        <taxon>Spirochaetaceae</taxon>
        <taxon>Candidatus Thalassospirochaeta</taxon>
    </lineage>
</organism>
<evidence type="ECO:0000313" key="3">
    <source>
        <dbReference type="Proteomes" id="UP001221217"/>
    </source>
</evidence>
<gene>
    <name evidence="2" type="ORF">PQJ61_13910</name>
</gene>